<name>A0A290QEX7_9BACT</name>
<dbReference type="InterPro" id="IPR042095">
    <property type="entry name" value="SUMF_sf"/>
</dbReference>
<dbReference type="PANTHER" id="PTHR23150">
    <property type="entry name" value="SULFATASE MODIFYING FACTOR 1, 2"/>
    <property type="match status" value="1"/>
</dbReference>
<reference evidence="2 3" key="1">
    <citation type="submission" date="2017-09" db="EMBL/GenBank/DDBJ databases">
        <title>Complete genome sequence of Verrucomicrobial strain HZ-65, isolated from freshwater.</title>
        <authorList>
            <person name="Choi A."/>
        </authorList>
    </citation>
    <scope>NUCLEOTIDE SEQUENCE [LARGE SCALE GENOMIC DNA]</scope>
    <source>
        <strain evidence="2 3">HZ-65</strain>
    </source>
</reference>
<dbReference type="Proteomes" id="UP000217265">
    <property type="component" value="Chromosome"/>
</dbReference>
<dbReference type="InterPro" id="IPR016187">
    <property type="entry name" value="CTDL_fold"/>
</dbReference>
<evidence type="ECO:0000313" key="3">
    <source>
        <dbReference type="Proteomes" id="UP000217265"/>
    </source>
</evidence>
<dbReference type="PROSITE" id="PS51257">
    <property type="entry name" value="PROKAR_LIPOPROTEIN"/>
    <property type="match status" value="1"/>
</dbReference>
<dbReference type="EMBL" id="CP023344">
    <property type="protein sequence ID" value="ATC65790.1"/>
    <property type="molecule type" value="Genomic_DNA"/>
</dbReference>
<accession>A0A290QEX7</accession>
<proteinExistence type="predicted"/>
<dbReference type="InterPro" id="IPR005532">
    <property type="entry name" value="SUMF_dom"/>
</dbReference>
<dbReference type="KEGG" id="vbh:CMV30_18570"/>
<sequence length="375" mass="41423">MFCFPKTFVVRLISRVFQTLIFSLFLFFSGCFREPTPEPAQERSSLPPLPPAGMALIPSGTFSMGSDAAYSFINERPSHEVTVRAFFIAINDVTNAQFAKFVTETHYVTVAERPINWEEMKKQVPPGTPKPRDEDLQPGSLVFKTTEGPVDLSNMANWWVWTLGASWKHPEGPDSTLEGRENHPVVHIAYEDAVAYAKWAKGRLPTEAEWEFAARGGLVRARFAWGDGNPHPAAGRHRANTWTGNFPWRNTTDDGYAGTSPAGSFPPNSYGLYDMGGNVWNWCSDIYAADTYTQRADHPEFCSNPSGPSASAGRQWIVGDPSPAAVPGELRHVIKGGSFLCAPSYCESYRPSARRGSPPDTSTSHIGFRIVMDLP</sequence>
<evidence type="ECO:0000259" key="1">
    <source>
        <dbReference type="Pfam" id="PF03781"/>
    </source>
</evidence>
<gene>
    <name evidence="2" type="ORF">CMV30_18570</name>
</gene>
<dbReference type="GO" id="GO:0120147">
    <property type="term" value="F:formylglycine-generating oxidase activity"/>
    <property type="evidence" value="ECO:0007669"/>
    <property type="project" value="TreeGrafter"/>
</dbReference>
<dbReference type="OrthoDB" id="9768004at2"/>
<dbReference type="SUPFAM" id="SSF56436">
    <property type="entry name" value="C-type lectin-like"/>
    <property type="match status" value="1"/>
</dbReference>
<dbReference type="Gene3D" id="3.90.1580.10">
    <property type="entry name" value="paralog of FGE (formylglycine-generating enzyme)"/>
    <property type="match status" value="1"/>
</dbReference>
<dbReference type="InterPro" id="IPR051043">
    <property type="entry name" value="Sulfatase_Mod_Factor_Kinase"/>
</dbReference>
<keyword evidence="3" id="KW-1185">Reference proteome</keyword>
<feature type="domain" description="Sulfatase-modifying factor enzyme-like" evidence="1">
    <location>
        <begin position="52"/>
        <end position="371"/>
    </location>
</feature>
<dbReference type="AlphaFoldDB" id="A0A290QEX7"/>
<evidence type="ECO:0000313" key="2">
    <source>
        <dbReference type="EMBL" id="ATC65790.1"/>
    </source>
</evidence>
<organism evidence="2 3">
    <name type="scientific">Nibricoccus aquaticus</name>
    <dbReference type="NCBI Taxonomy" id="2576891"/>
    <lineage>
        <taxon>Bacteria</taxon>
        <taxon>Pseudomonadati</taxon>
        <taxon>Verrucomicrobiota</taxon>
        <taxon>Opitutia</taxon>
        <taxon>Opitutales</taxon>
        <taxon>Opitutaceae</taxon>
        <taxon>Nibricoccus</taxon>
    </lineage>
</organism>
<protein>
    <submittedName>
        <fullName evidence="2">Sulfatase</fullName>
    </submittedName>
</protein>
<dbReference type="Pfam" id="PF03781">
    <property type="entry name" value="FGE-sulfatase"/>
    <property type="match status" value="1"/>
</dbReference>
<dbReference type="PANTHER" id="PTHR23150:SF19">
    <property type="entry name" value="FORMYLGLYCINE-GENERATING ENZYME"/>
    <property type="match status" value="1"/>
</dbReference>